<feature type="repeat" description="ANK" evidence="1">
    <location>
        <begin position="40"/>
        <end position="72"/>
    </location>
</feature>
<evidence type="ECO:0000256" key="1">
    <source>
        <dbReference type="PROSITE-ProRule" id="PRU00023"/>
    </source>
</evidence>
<dbReference type="STRING" id="1806994.A0A507C5Y9"/>
<evidence type="ECO:0000313" key="4">
    <source>
        <dbReference type="Proteomes" id="UP000319731"/>
    </source>
</evidence>
<organism evidence="3 4">
    <name type="scientific">Synchytrium microbalum</name>
    <dbReference type="NCBI Taxonomy" id="1806994"/>
    <lineage>
        <taxon>Eukaryota</taxon>
        <taxon>Fungi</taxon>
        <taxon>Fungi incertae sedis</taxon>
        <taxon>Chytridiomycota</taxon>
        <taxon>Chytridiomycota incertae sedis</taxon>
        <taxon>Chytridiomycetes</taxon>
        <taxon>Synchytriales</taxon>
        <taxon>Synchytriaceae</taxon>
        <taxon>Synchytrium</taxon>
    </lineage>
</organism>
<dbReference type="SUPFAM" id="SSF48403">
    <property type="entry name" value="Ankyrin repeat"/>
    <property type="match status" value="1"/>
</dbReference>
<feature type="region of interest" description="Disordered" evidence="2">
    <location>
        <begin position="127"/>
        <end position="149"/>
    </location>
</feature>
<dbReference type="PANTHER" id="PTHR24192">
    <property type="entry name" value="ANKYRIN REPEAT DOMAIN 40"/>
    <property type="match status" value="1"/>
</dbReference>
<comment type="caution">
    <text evidence="3">The sequence shown here is derived from an EMBL/GenBank/DDBJ whole genome shotgun (WGS) entry which is preliminary data.</text>
</comment>
<dbReference type="AlphaFoldDB" id="A0A507C5Y9"/>
<dbReference type="GeneID" id="42004073"/>
<sequence length="240" mass="26167">MNLAQESEEALREAAASGNAKAAIHYIQNGVKVNAQNRMNQWTALHWASHRGYAQICTILLQNGADATLANLKGQTAADLAKNADVRKLFGLSVEEAKPEIATPEAPGFVPTYIREPDLSKAWSLPGDSPSALPPASTTWTSPAADSTTIASTSSTRRDLLVYNGKRDDEFLLGSVWVDKQSIEQTIQQIREELDDVPEGDFGVGRHNGERTIPINKKQRALNTLDFFQPGDALVITKKD</sequence>
<dbReference type="SMART" id="SM00248">
    <property type="entry name" value="ANK"/>
    <property type="match status" value="2"/>
</dbReference>
<keyword evidence="1" id="KW-0040">ANK repeat</keyword>
<dbReference type="Gene3D" id="1.25.40.20">
    <property type="entry name" value="Ankyrin repeat-containing domain"/>
    <property type="match status" value="1"/>
</dbReference>
<evidence type="ECO:0000256" key="2">
    <source>
        <dbReference type="SAM" id="MobiDB-lite"/>
    </source>
</evidence>
<accession>A0A507C5Y9</accession>
<dbReference type="Proteomes" id="UP000319731">
    <property type="component" value="Unassembled WGS sequence"/>
</dbReference>
<dbReference type="OrthoDB" id="539213at2759"/>
<evidence type="ECO:0000313" key="3">
    <source>
        <dbReference type="EMBL" id="TPX34519.1"/>
    </source>
</evidence>
<dbReference type="RefSeq" id="XP_031025239.1">
    <property type="nucleotide sequence ID" value="XM_031168776.1"/>
</dbReference>
<gene>
    <name evidence="3" type="ORF">SmJEL517_g02848</name>
</gene>
<dbReference type="PROSITE" id="PS50297">
    <property type="entry name" value="ANK_REP_REGION"/>
    <property type="match status" value="1"/>
</dbReference>
<dbReference type="Pfam" id="PF12796">
    <property type="entry name" value="Ank_2"/>
    <property type="match status" value="1"/>
</dbReference>
<dbReference type="InterPro" id="IPR002110">
    <property type="entry name" value="Ankyrin_rpt"/>
</dbReference>
<dbReference type="EMBL" id="QEAO01000013">
    <property type="protein sequence ID" value="TPX34519.1"/>
    <property type="molecule type" value="Genomic_DNA"/>
</dbReference>
<reference evidence="3 4" key="1">
    <citation type="journal article" date="2019" name="Sci. Rep.">
        <title>Comparative genomics of chytrid fungi reveal insights into the obligate biotrophic and pathogenic lifestyle of Synchytrium endobioticum.</title>
        <authorList>
            <person name="van de Vossenberg B.T.L.H."/>
            <person name="Warris S."/>
            <person name="Nguyen H.D.T."/>
            <person name="van Gent-Pelzer M.P.E."/>
            <person name="Joly D.L."/>
            <person name="van de Geest H.C."/>
            <person name="Bonants P.J.M."/>
            <person name="Smith D.S."/>
            <person name="Levesque C.A."/>
            <person name="van der Lee T.A.J."/>
        </authorList>
    </citation>
    <scope>NUCLEOTIDE SEQUENCE [LARGE SCALE GENOMIC DNA]</scope>
    <source>
        <strain evidence="3 4">JEL517</strain>
    </source>
</reference>
<protein>
    <submittedName>
        <fullName evidence="3">Uncharacterized protein</fullName>
    </submittedName>
</protein>
<keyword evidence="4" id="KW-1185">Reference proteome</keyword>
<dbReference type="PROSITE" id="PS50088">
    <property type="entry name" value="ANK_REPEAT"/>
    <property type="match status" value="1"/>
</dbReference>
<dbReference type="InterPro" id="IPR036770">
    <property type="entry name" value="Ankyrin_rpt-contain_sf"/>
</dbReference>
<dbReference type="PANTHER" id="PTHR24192:SF3">
    <property type="entry name" value="ANKYRIN REPEAT DOMAIN 40"/>
    <property type="match status" value="1"/>
</dbReference>
<name>A0A507C5Y9_9FUNG</name>
<proteinExistence type="predicted"/>
<dbReference type="InterPro" id="IPR039195">
    <property type="entry name" value="ANKRD40"/>
</dbReference>